<keyword evidence="4 7" id="KW-1133">Transmembrane helix</keyword>
<protein>
    <submittedName>
        <fullName evidence="9">Cation/H+ exchanger</fullName>
    </submittedName>
</protein>
<keyword evidence="6 7" id="KW-0472">Membrane</keyword>
<keyword evidence="5" id="KW-0406">Ion transport</keyword>
<dbReference type="PANTHER" id="PTHR32468:SF0">
    <property type="entry name" value="K(+)_H(+) ANTIPORTER 1"/>
    <property type="match status" value="1"/>
</dbReference>
<dbReference type="EMBL" id="JAQIZZ010000005">
    <property type="protein sequence ID" value="KAJ5541819.1"/>
    <property type="molecule type" value="Genomic_DNA"/>
</dbReference>
<dbReference type="InterPro" id="IPR006153">
    <property type="entry name" value="Cation/H_exchanger_TM"/>
</dbReference>
<comment type="caution">
    <text evidence="9">The sequence shown here is derived from an EMBL/GenBank/DDBJ whole genome shotgun (WGS) entry which is preliminary data.</text>
</comment>
<evidence type="ECO:0000256" key="5">
    <source>
        <dbReference type="ARBA" id="ARBA00023065"/>
    </source>
</evidence>
<reference evidence="9 10" key="1">
    <citation type="journal article" date="2023" name="IMA Fungus">
        <title>Comparative genomic study of the Penicillium genus elucidates a diverse pangenome and 15 lateral gene transfer events.</title>
        <authorList>
            <person name="Petersen C."/>
            <person name="Sorensen T."/>
            <person name="Nielsen M.R."/>
            <person name="Sondergaard T.E."/>
            <person name="Sorensen J.L."/>
            <person name="Fitzpatrick D.A."/>
            <person name="Frisvad J.C."/>
            <person name="Nielsen K.L."/>
        </authorList>
    </citation>
    <scope>NUCLEOTIDE SEQUENCE [LARGE SCALE GENOMIC DNA]</scope>
    <source>
        <strain evidence="9 10">IBT 35679</strain>
    </source>
</reference>
<dbReference type="AlphaFoldDB" id="A0AAD6CXI0"/>
<evidence type="ECO:0000259" key="8">
    <source>
        <dbReference type="Pfam" id="PF00999"/>
    </source>
</evidence>
<evidence type="ECO:0000256" key="2">
    <source>
        <dbReference type="ARBA" id="ARBA00022448"/>
    </source>
</evidence>
<keyword evidence="3 7" id="KW-0812">Transmembrane</keyword>
<feature type="transmembrane region" description="Helical" evidence="7">
    <location>
        <begin position="50"/>
        <end position="71"/>
    </location>
</feature>
<dbReference type="Pfam" id="PF00999">
    <property type="entry name" value="Na_H_Exchanger"/>
    <property type="match status" value="1"/>
</dbReference>
<dbReference type="GO" id="GO:0016020">
    <property type="term" value="C:membrane"/>
    <property type="evidence" value="ECO:0007669"/>
    <property type="project" value="UniProtKB-SubCell"/>
</dbReference>
<feature type="domain" description="Cation/H+ exchanger transmembrane" evidence="8">
    <location>
        <begin position="18"/>
        <end position="143"/>
    </location>
</feature>
<accession>A0AAD6CXI0</accession>
<evidence type="ECO:0000256" key="4">
    <source>
        <dbReference type="ARBA" id="ARBA00022989"/>
    </source>
</evidence>
<sequence length="161" mass="17495">MGHIPEFTDTTFPTTSLPSLNFVANLGLILFLLLVGLETDLHFPISHWRVVLSVSAAGIFLPFRLGCVISYGLYNQFHGDPGTVYVDFGTFMLFIGIAMAITAFPVLCRTLSDLKLLGTQVGVIVLSTGVVNDVVVWILLALFAWPWSTQGVGSPPSIFFS</sequence>
<evidence type="ECO:0000313" key="10">
    <source>
        <dbReference type="Proteomes" id="UP001220324"/>
    </source>
</evidence>
<name>A0AAD6CXI0_9EURO</name>
<feature type="transmembrane region" description="Helical" evidence="7">
    <location>
        <begin position="123"/>
        <end position="147"/>
    </location>
</feature>
<evidence type="ECO:0000313" key="9">
    <source>
        <dbReference type="EMBL" id="KAJ5541819.1"/>
    </source>
</evidence>
<feature type="transmembrane region" description="Helical" evidence="7">
    <location>
        <begin position="20"/>
        <end position="38"/>
    </location>
</feature>
<keyword evidence="10" id="KW-1185">Reference proteome</keyword>
<gene>
    <name evidence="9" type="ORF">N7494_006895</name>
</gene>
<keyword evidence="2" id="KW-0813">Transport</keyword>
<evidence type="ECO:0000256" key="7">
    <source>
        <dbReference type="SAM" id="Phobius"/>
    </source>
</evidence>
<evidence type="ECO:0000256" key="1">
    <source>
        <dbReference type="ARBA" id="ARBA00004141"/>
    </source>
</evidence>
<dbReference type="InterPro" id="IPR050794">
    <property type="entry name" value="CPA2_transporter"/>
</dbReference>
<dbReference type="PANTHER" id="PTHR32468">
    <property type="entry name" value="CATION/H + ANTIPORTER"/>
    <property type="match status" value="1"/>
</dbReference>
<dbReference type="GO" id="GO:0015297">
    <property type="term" value="F:antiporter activity"/>
    <property type="evidence" value="ECO:0007669"/>
    <property type="project" value="InterPro"/>
</dbReference>
<proteinExistence type="predicted"/>
<dbReference type="Proteomes" id="UP001220324">
    <property type="component" value="Unassembled WGS sequence"/>
</dbReference>
<dbReference type="Gene3D" id="1.20.1530.20">
    <property type="match status" value="1"/>
</dbReference>
<organism evidence="9 10">
    <name type="scientific">Penicillium frequentans</name>
    <dbReference type="NCBI Taxonomy" id="3151616"/>
    <lineage>
        <taxon>Eukaryota</taxon>
        <taxon>Fungi</taxon>
        <taxon>Dikarya</taxon>
        <taxon>Ascomycota</taxon>
        <taxon>Pezizomycotina</taxon>
        <taxon>Eurotiomycetes</taxon>
        <taxon>Eurotiomycetidae</taxon>
        <taxon>Eurotiales</taxon>
        <taxon>Aspergillaceae</taxon>
        <taxon>Penicillium</taxon>
    </lineage>
</organism>
<evidence type="ECO:0000256" key="3">
    <source>
        <dbReference type="ARBA" id="ARBA00022692"/>
    </source>
</evidence>
<dbReference type="InterPro" id="IPR038770">
    <property type="entry name" value="Na+/solute_symporter_sf"/>
</dbReference>
<evidence type="ECO:0000256" key="6">
    <source>
        <dbReference type="ARBA" id="ARBA00023136"/>
    </source>
</evidence>
<comment type="subcellular location">
    <subcellularLocation>
        <location evidence="1">Membrane</location>
        <topology evidence="1">Multi-pass membrane protein</topology>
    </subcellularLocation>
</comment>
<dbReference type="GO" id="GO:1902600">
    <property type="term" value="P:proton transmembrane transport"/>
    <property type="evidence" value="ECO:0007669"/>
    <property type="project" value="InterPro"/>
</dbReference>
<feature type="transmembrane region" description="Helical" evidence="7">
    <location>
        <begin position="91"/>
        <end position="111"/>
    </location>
</feature>